<evidence type="ECO:0000313" key="3">
    <source>
        <dbReference type="Proteomes" id="UP000012101"/>
    </source>
</evidence>
<accession>M6G7P0</accession>
<keyword evidence="1" id="KW-0472">Membrane</keyword>
<feature type="transmembrane region" description="Helical" evidence="1">
    <location>
        <begin position="12"/>
        <end position="28"/>
    </location>
</feature>
<dbReference type="Proteomes" id="UP000012101">
    <property type="component" value="Unassembled WGS sequence"/>
</dbReference>
<comment type="caution">
    <text evidence="2">The sequence shown here is derived from an EMBL/GenBank/DDBJ whole genome shotgun (WGS) entry which is preliminary data.</text>
</comment>
<dbReference type="AlphaFoldDB" id="M6G7P0"/>
<keyword evidence="1" id="KW-1133">Transmembrane helix</keyword>
<sequence length="100" mass="11857">MENSSRGEKTIRIFLVFLFLSIQFRFLFSDQVPDSVSLQNQYLIAQDYRILFKNFLSSGYDRSLQGGSPTFYFQAPFFFFLVSFLHTFILFFFLLVFPSI</sequence>
<organism evidence="2 3">
    <name type="scientific">Leptospira weilii str. 2006001855</name>
    <dbReference type="NCBI Taxonomy" id="996804"/>
    <lineage>
        <taxon>Bacteria</taxon>
        <taxon>Pseudomonadati</taxon>
        <taxon>Spirochaetota</taxon>
        <taxon>Spirochaetia</taxon>
        <taxon>Leptospirales</taxon>
        <taxon>Leptospiraceae</taxon>
        <taxon>Leptospira</taxon>
    </lineage>
</organism>
<proteinExistence type="predicted"/>
<feature type="transmembrane region" description="Helical" evidence="1">
    <location>
        <begin position="77"/>
        <end position="97"/>
    </location>
</feature>
<protein>
    <submittedName>
        <fullName evidence="2">Uncharacterized protein</fullName>
    </submittedName>
</protein>
<evidence type="ECO:0000256" key="1">
    <source>
        <dbReference type="SAM" id="Phobius"/>
    </source>
</evidence>
<dbReference type="EMBL" id="AFJM02000001">
    <property type="protein sequence ID" value="EMM74956.1"/>
    <property type="molecule type" value="Genomic_DNA"/>
</dbReference>
<evidence type="ECO:0000313" key="2">
    <source>
        <dbReference type="EMBL" id="EMM74956.1"/>
    </source>
</evidence>
<reference evidence="2 3" key="1">
    <citation type="submission" date="2013-01" db="EMBL/GenBank/DDBJ databases">
        <authorList>
            <person name="Harkins D.M."/>
            <person name="Durkin A.S."/>
            <person name="Brinkac L.M."/>
            <person name="Haft D.H."/>
            <person name="Selengut J.D."/>
            <person name="Sanka R."/>
            <person name="DePew J."/>
            <person name="Purushe J."/>
            <person name="Hospenthal D.R."/>
            <person name="Murray C.K."/>
            <person name="Pimentel G."/>
            <person name="Wasfy M."/>
            <person name="Vinetz J.M."/>
            <person name="Sutton G.G."/>
            <person name="Nierman W.C."/>
            <person name="Fouts D.E."/>
        </authorList>
    </citation>
    <scope>NUCLEOTIDE SEQUENCE [LARGE SCALE GENOMIC DNA]</scope>
    <source>
        <strain evidence="2 3">2006001855</strain>
    </source>
</reference>
<gene>
    <name evidence="2" type="ORF">LEP1GSC038_0890</name>
</gene>
<name>M6G7P0_9LEPT</name>
<keyword evidence="1" id="KW-0812">Transmembrane</keyword>